<protein>
    <submittedName>
        <fullName evidence="2">Uncharacterized protein</fullName>
    </submittedName>
</protein>
<feature type="region of interest" description="Disordered" evidence="1">
    <location>
        <begin position="78"/>
        <end position="106"/>
    </location>
</feature>
<evidence type="ECO:0000313" key="2">
    <source>
        <dbReference type="EMBL" id="GBG26251.1"/>
    </source>
</evidence>
<comment type="caution">
    <text evidence="2">The sequence shown here is derived from an EMBL/GenBank/DDBJ whole genome shotgun (WGS) entry which is preliminary data.</text>
</comment>
<accession>A0A2R5GDI3</accession>
<dbReference type="InterPro" id="IPR029063">
    <property type="entry name" value="SAM-dependent_MTases_sf"/>
</dbReference>
<dbReference type="EMBL" id="BEYU01000019">
    <property type="protein sequence ID" value="GBG26251.1"/>
    <property type="molecule type" value="Genomic_DNA"/>
</dbReference>
<evidence type="ECO:0000256" key="1">
    <source>
        <dbReference type="SAM" id="MobiDB-lite"/>
    </source>
</evidence>
<dbReference type="Proteomes" id="UP000241890">
    <property type="component" value="Unassembled WGS sequence"/>
</dbReference>
<keyword evidence="3" id="KW-1185">Reference proteome</keyword>
<gene>
    <name evidence="2" type="ORF">FCC1311_024722</name>
</gene>
<dbReference type="PANTHER" id="PTHR39290:SF6">
    <property type="entry name" value="S-ADENOSYL-L-METHIONINE-DEPENDENT METHYLTRANSFERASES SUPERFAMILY PROTEIN"/>
    <property type="match status" value="1"/>
</dbReference>
<sequence>MAPAVEPLLQSLFPADVFVATVDNRDHAFAPAVSDATSYGQVLPAGHQGLTTSCEVCGAALGAHALAVRWKRDARVLAGHSKQRKRSHDDNDDADANNKTPPVAPTVAQHPLYGIVMTQDHQAETDFFRLWLARMHEQLRRGKNLANFDSVLKERRRVPKEEWAGRGRPPLQTLSAQTWFDLMRNWPAHIYAYAVPTRGALKEIVNLGSIVEVGAGTGYWAYHLRTMGANVVAADIAPLEMDTSTSAGSNGKKRNNRGGAHTRANEYHGQLPAYTRIEAMPRGRKGGSLDASWAQRDALFLCYPPPGTPMAENALADFQGQHVAVVGEWIGTTATQPFEVSLQREFILSKTVHLPNWPNTAYTLTIWRRRDKAIAAPQPVPMQALTCEVCASALGQGAELRRCALTRSKFCRLLN</sequence>
<dbReference type="OrthoDB" id="5411518at2759"/>
<dbReference type="InParanoid" id="A0A2R5GDI3"/>
<organism evidence="2 3">
    <name type="scientific">Hondaea fermentalgiana</name>
    <dbReference type="NCBI Taxonomy" id="2315210"/>
    <lineage>
        <taxon>Eukaryota</taxon>
        <taxon>Sar</taxon>
        <taxon>Stramenopiles</taxon>
        <taxon>Bigyra</taxon>
        <taxon>Labyrinthulomycetes</taxon>
        <taxon>Thraustochytrida</taxon>
        <taxon>Thraustochytriidae</taxon>
        <taxon>Hondaea</taxon>
    </lineage>
</organism>
<evidence type="ECO:0000313" key="3">
    <source>
        <dbReference type="Proteomes" id="UP000241890"/>
    </source>
</evidence>
<reference evidence="2 3" key="1">
    <citation type="submission" date="2017-12" db="EMBL/GenBank/DDBJ databases">
        <title>Sequencing, de novo assembly and annotation of complete genome of a new Thraustochytrid species, strain FCC1311.</title>
        <authorList>
            <person name="Sedici K."/>
            <person name="Godart F."/>
            <person name="Aiese Cigliano R."/>
            <person name="Sanseverino W."/>
            <person name="Barakat M."/>
            <person name="Ortet P."/>
            <person name="Marechal E."/>
            <person name="Cagnac O."/>
            <person name="Amato A."/>
        </authorList>
    </citation>
    <scope>NUCLEOTIDE SEQUENCE [LARGE SCALE GENOMIC DNA]</scope>
</reference>
<dbReference type="PANTHER" id="PTHR39290">
    <property type="entry name" value="C3H1-TYPE DOMAIN-CONTAINING PROTEIN-RELATED"/>
    <property type="match status" value="1"/>
</dbReference>
<feature type="region of interest" description="Disordered" evidence="1">
    <location>
        <begin position="242"/>
        <end position="263"/>
    </location>
</feature>
<name>A0A2R5GDI3_9STRA</name>
<dbReference type="SUPFAM" id="SSF53335">
    <property type="entry name" value="S-adenosyl-L-methionine-dependent methyltransferases"/>
    <property type="match status" value="1"/>
</dbReference>
<dbReference type="AlphaFoldDB" id="A0A2R5GDI3"/>
<proteinExistence type="predicted"/>